<sequence>MPRRRLANPATRVHLFCRALALLFELAVLIFLIYISKTLGYSNGIRYAGVGPLPPLFLGSPRLT</sequence>
<protein>
    <submittedName>
        <fullName evidence="2">Uncharacterized protein</fullName>
    </submittedName>
</protein>
<proteinExistence type="predicted"/>
<feature type="transmembrane region" description="Helical" evidence="1">
    <location>
        <begin position="12"/>
        <end position="35"/>
    </location>
</feature>
<evidence type="ECO:0000313" key="3">
    <source>
        <dbReference type="Proteomes" id="UP001303760"/>
    </source>
</evidence>
<keyword evidence="1" id="KW-0472">Membrane</keyword>
<gene>
    <name evidence="2" type="ORF">C8A03DRAFT_19585</name>
</gene>
<evidence type="ECO:0000256" key="1">
    <source>
        <dbReference type="SAM" id="Phobius"/>
    </source>
</evidence>
<keyword evidence="1" id="KW-0812">Transmembrane</keyword>
<reference evidence="2" key="2">
    <citation type="submission" date="2023-05" db="EMBL/GenBank/DDBJ databases">
        <authorList>
            <consortium name="Lawrence Berkeley National Laboratory"/>
            <person name="Steindorff A."/>
            <person name="Hensen N."/>
            <person name="Bonometti L."/>
            <person name="Westerberg I."/>
            <person name="Brannstrom I.O."/>
            <person name="Guillou S."/>
            <person name="Cros-Aarteil S."/>
            <person name="Calhoun S."/>
            <person name="Haridas S."/>
            <person name="Kuo A."/>
            <person name="Mondo S."/>
            <person name="Pangilinan J."/>
            <person name="Riley R."/>
            <person name="Labutti K."/>
            <person name="Andreopoulos B."/>
            <person name="Lipzen A."/>
            <person name="Chen C."/>
            <person name="Yanf M."/>
            <person name="Daum C."/>
            <person name="Ng V."/>
            <person name="Clum A."/>
            <person name="Ohm R."/>
            <person name="Martin F."/>
            <person name="Silar P."/>
            <person name="Natvig D."/>
            <person name="Lalanne C."/>
            <person name="Gautier V."/>
            <person name="Ament-Velasquez S.L."/>
            <person name="Kruys A."/>
            <person name="Hutchinson M.I."/>
            <person name="Powell A.J."/>
            <person name="Barry K."/>
            <person name="Miller A.N."/>
            <person name="Grigoriev I.V."/>
            <person name="Debuchy R."/>
            <person name="Gladieux P."/>
            <person name="Thoren M.H."/>
            <person name="Johannesson H."/>
        </authorList>
    </citation>
    <scope>NUCLEOTIDE SEQUENCE</scope>
    <source>
        <strain evidence="2">CBS 532.94</strain>
    </source>
</reference>
<keyword evidence="3" id="KW-1185">Reference proteome</keyword>
<evidence type="ECO:0000313" key="2">
    <source>
        <dbReference type="EMBL" id="KAK4233324.1"/>
    </source>
</evidence>
<dbReference type="AlphaFoldDB" id="A0AAN7C126"/>
<reference evidence="2" key="1">
    <citation type="journal article" date="2023" name="Mol. Phylogenet. Evol.">
        <title>Genome-scale phylogeny and comparative genomics of the fungal order Sordariales.</title>
        <authorList>
            <person name="Hensen N."/>
            <person name="Bonometti L."/>
            <person name="Westerberg I."/>
            <person name="Brannstrom I.O."/>
            <person name="Guillou S."/>
            <person name="Cros-Aarteil S."/>
            <person name="Calhoun S."/>
            <person name="Haridas S."/>
            <person name="Kuo A."/>
            <person name="Mondo S."/>
            <person name="Pangilinan J."/>
            <person name="Riley R."/>
            <person name="LaButti K."/>
            <person name="Andreopoulos B."/>
            <person name="Lipzen A."/>
            <person name="Chen C."/>
            <person name="Yan M."/>
            <person name="Daum C."/>
            <person name="Ng V."/>
            <person name="Clum A."/>
            <person name="Steindorff A."/>
            <person name="Ohm R.A."/>
            <person name="Martin F."/>
            <person name="Silar P."/>
            <person name="Natvig D.O."/>
            <person name="Lalanne C."/>
            <person name="Gautier V."/>
            <person name="Ament-Velasquez S.L."/>
            <person name="Kruys A."/>
            <person name="Hutchinson M.I."/>
            <person name="Powell A.J."/>
            <person name="Barry K."/>
            <person name="Miller A.N."/>
            <person name="Grigoriev I.V."/>
            <person name="Debuchy R."/>
            <person name="Gladieux P."/>
            <person name="Hiltunen Thoren M."/>
            <person name="Johannesson H."/>
        </authorList>
    </citation>
    <scope>NUCLEOTIDE SEQUENCE</scope>
    <source>
        <strain evidence="2">CBS 532.94</strain>
    </source>
</reference>
<dbReference type="Proteomes" id="UP001303760">
    <property type="component" value="Unassembled WGS sequence"/>
</dbReference>
<name>A0AAN7C126_9PEZI</name>
<dbReference type="EMBL" id="MU860588">
    <property type="protein sequence ID" value="KAK4233324.1"/>
    <property type="molecule type" value="Genomic_DNA"/>
</dbReference>
<comment type="caution">
    <text evidence="2">The sequence shown here is derived from an EMBL/GenBank/DDBJ whole genome shotgun (WGS) entry which is preliminary data.</text>
</comment>
<keyword evidence="1" id="KW-1133">Transmembrane helix</keyword>
<organism evidence="2 3">
    <name type="scientific">Achaetomium macrosporum</name>
    <dbReference type="NCBI Taxonomy" id="79813"/>
    <lineage>
        <taxon>Eukaryota</taxon>
        <taxon>Fungi</taxon>
        <taxon>Dikarya</taxon>
        <taxon>Ascomycota</taxon>
        <taxon>Pezizomycotina</taxon>
        <taxon>Sordariomycetes</taxon>
        <taxon>Sordariomycetidae</taxon>
        <taxon>Sordariales</taxon>
        <taxon>Chaetomiaceae</taxon>
        <taxon>Achaetomium</taxon>
    </lineage>
</organism>
<accession>A0AAN7C126</accession>